<dbReference type="WBParaSite" id="nRc.2.0.1.t44003-RA">
    <property type="protein sequence ID" value="nRc.2.0.1.t44003-RA"/>
    <property type="gene ID" value="nRc.2.0.1.g44003"/>
</dbReference>
<evidence type="ECO:0000256" key="1">
    <source>
        <dbReference type="SAM" id="MobiDB-lite"/>
    </source>
</evidence>
<feature type="region of interest" description="Disordered" evidence="1">
    <location>
        <begin position="1"/>
        <end position="57"/>
    </location>
</feature>
<feature type="compositionally biased region" description="Polar residues" evidence="1">
    <location>
        <begin position="98"/>
        <end position="114"/>
    </location>
</feature>
<feature type="compositionally biased region" description="Basic and acidic residues" evidence="1">
    <location>
        <begin position="1"/>
        <end position="26"/>
    </location>
</feature>
<feature type="compositionally biased region" description="Polar residues" evidence="1">
    <location>
        <begin position="146"/>
        <end position="157"/>
    </location>
</feature>
<keyword evidence="2" id="KW-1185">Reference proteome</keyword>
<dbReference type="Proteomes" id="UP000887565">
    <property type="component" value="Unplaced"/>
</dbReference>
<name>A0A915L2M0_ROMCU</name>
<protein>
    <submittedName>
        <fullName evidence="3">Uncharacterized protein</fullName>
    </submittedName>
</protein>
<feature type="compositionally biased region" description="Basic and acidic residues" evidence="1">
    <location>
        <begin position="33"/>
        <end position="57"/>
    </location>
</feature>
<feature type="compositionally biased region" description="Basic and acidic residues" evidence="1">
    <location>
        <begin position="72"/>
        <end position="81"/>
    </location>
</feature>
<sequence length="157" mass="18700">KKRRDSRDDTRSREHRETDTRTRERPLPSTARKQSDDYDSRKYRHGEYASNERPRKFHCDHNYRIEWASALKRDQLKKEELEGQQPPMAGSEPMIDEPSTSQQAEIASEQQKPQRTVREYKIPYRRHGRPRTPPEERYPSVPTAPITAQIQLRTTDE</sequence>
<dbReference type="AlphaFoldDB" id="A0A915L2M0"/>
<evidence type="ECO:0000313" key="2">
    <source>
        <dbReference type="Proteomes" id="UP000887565"/>
    </source>
</evidence>
<proteinExistence type="predicted"/>
<organism evidence="2 3">
    <name type="scientific">Romanomermis culicivorax</name>
    <name type="common">Nematode worm</name>
    <dbReference type="NCBI Taxonomy" id="13658"/>
    <lineage>
        <taxon>Eukaryota</taxon>
        <taxon>Metazoa</taxon>
        <taxon>Ecdysozoa</taxon>
        <taxon>Nematoda</taxon>
        <taxon>Enoplea</taxon>
        <taxon>Dorylaimia</taxon>
        <taxon>Mermithida</taxon>
        <taxon>Mermithoidea</taxon>
        <taxon>Mermithidae</taxon>
        <taxon>Romanomermis</taxon>
    </lineage>
</organism>
<evidence type="ECO:0000313" key="3">
    <source>
        <dbReference type="WBParaSite" id="nRc.2.0.1.t44003-RA"/>
    </source>
</evidence>
<accession>A0A915L2M0</accession>
<feature type="region of interest" description="Disordered" evidence="1">
    <location>
        <begin position="72"/>
        <end position="157"/>
    </location>
</feature>
<reference evidence="3" key="1">
    <citation type="submission" date="2022-11" db="UniProtKB">
        <authorList>
            <consortium name="WormBaseParasite"/>
        </authorList>
    </citation>
    <scope>IDENTIFICATION</scope>
</reference>